<keyword evidence="2" id="KW-0238">DNA-binding</keyword>
<keyword evidence="1" id="KW-0805">Transcription regulation</keyword>
<dbReference type="PROSITE" id="PS50949">
    <property type="entry name" value="HTH_GNTR"/>
    <property type="match status" value="1"/>
</dbReference>
<dbReference type="InterPro" id="IPR036388">
    <property type="entry name" value="WH-like_DNA-bd_sf"/>
</dbReference>
<evidence type="ECO:0000256" key="3">
    <source>
        <dbReference type="ARBA" id="ARBA00023163"/>
    </source>
</evidence>
<dbReference type="SUPFAM" id="SSF48008">
    <property type="entry name" value="GntR ligand-binding domain-like"/>
    <property type="match status" value="1"/>
</dbReference>
<keyword evidence="3" id="KW-0804">Transcription</keyword>
<dbReference type="GO" id="GO:0003700">
    <property type="term" value="F:DNA-binding transcription factor activity"/>
    <property type="evidence" value="ECO:0007669"/>
    <property type="project" value="InterPro"/>
</dbReference>
<dbReference type="InterPro" id="IPR000524">
    <property type="entry name" value="Tscrpt_reg_HTH_GntR"/>
</dbReference>
<reference evidence="5" key="1">
    <citation type="submission" date="2018-05" db="EMBL/GenBank/DDBJ databases">
        <authorList>
            <person name="Lanie J.A."/>
            <person name="Ng W.-L."/>
            <person name="Kazmierczak K.M."/>
            <person name="Andrzejewski T.M."/>
            <person name="Davidsen T.M."/>
            <person name="Wayne K.J."/>
            <person name="Tettelin H."/>
            <person name="Glass J.I."/>
            <person name="Rusch D."/>
            <person name="Podicherti R."/>
            <person name="Tsui H.-C.T."/>
            <person name="Winkler M.E."/>
        </authorList>
    </citation>
    <scope>NUCLEOTIDE SEQUENCE</scope>
</reference>
<dbReference type="InterPro" id="IPR008920">
    <property type="entry name" value="TF_FadR/GntR_C"/>
</dbReference>
<dbReference type="SMART" id="SM00895">
    <property type="entry name" value="FCD"/>
    <property type="match status" value="1"/>
</dbReference>
<dbReference type="GO" id="GO:0003677">
    <property type="term" value="F:DNA binding"/>
    <property type="evidence" value="ECO:0007669"/>
    <property type="project" value="UniProtKB-KW"/>
</dbReference>
<gene>
    <name evidence="5" type="ORF">METZ01_LOCUS100774</name>
</gene>
<dbReference type="SUPFAM" id="SSF46785">
    <property type="entry name" value="Winged helix' DNA-binding domain"/>
    <property type="match status" value="1"/>
</dbReference>
<protein>
    <recommendedName>
        <fullName evidence="4">HTH gntR-type domain-containing protein</fullName>
    </recommendedName>
</protein>
<sequence>MYYVSNRPPLPESSVIVRKKNLVRQVYQILYESIISLWLKPGQPLREKEICEQLQISRTPVREAFLKLADERLIVILDRSGTYVSRINIEDVRESQFIRESMETATVRYAVRNWNTDLSEKLSLLLEQQKQCVKDDNRLRLYELDDMFHRTIVEFRFSSRIWKIINNAKAQMDRVRILAIPLPRTAAEIVEEHSRIYEALCSGNETQAVDAMSFHLNTVFTSLEQLLEKHHEYFEE</sequence>
<accession>A0A381W5T5</accession>
<evidence type="ECO:0000259" key="4">
    <source>
        <dbReference type="PROSITE" id="PS50949"/>
    </source>
</evidence>
<dbReference type="PANTHER" id="PTHR43537">
    <property type="entry name" value="TRANSCRIPTIONAL REGULATOR, GNTR FAMILY"/>
    <property type="match status" value="1"/>
</dbReference>
<dbReference type="PANTHER" id="PTHR43537:SF6">
    <property type="entry name" value="HTH-TYPE TRANSCRIPTIONAL REPRESSOR RSPR"/>
    <property type="match status" value="1"/>
</dbReference>
<dbReference type="InterPro" id="IPR036390">
    <property type="entry name" value="WH_DNA-bd_sf"/>
</dbReference>
<dbReference type="CDD" id="cd07377">
    <property type="entry name" value="WHTH_GntR"/>
    <property type="match status" value="1"/>
</dbReference>
<dbReference type="Gene3D" id="1.10.10.10">
    <property type="entry name" value="Winged helix-like DNA-binding domain superfamily/Winged helix DNA-binding domain"/>
    <property type="match status" value="1"/>
</dbReference>
<dbReference type="Pfam" id="PF00392">
    <property type="entry name" value="GntR"/>
    <property type="match status" value="1"/>
</dbReference>
<dbReference type="SMART" id="SM00345">
    <property type="entry name" value="HTH_GNTR"/>
    <property type="match status" value="1"/>
</dbReference>
<evidence type="ECO:0000256" key="1">
    <source>
        <dbReference type="ARBA" id="ARBA00023015"/>
    </source>
</evidence>
<dbReference type="Gene3D" id="1.20.120.530">
    <property type="entry name" value="GntR ligand-binding domain-like"/>
    <property type="match status" value="1"/>
</dbReference>
<evidence type="ECO:0000313" key="5">
    <source>
        <dbReference type="EMBL" id="SVA47920.1"/>
    </source>
</evidence>
<feature type="domain" description="HTH gntR-type" evidence="4">
    <location>
        <begin position="20"/>
        <end position="87"/>
    </location>
</feature>
<evidence type="ECO:0000256" key="2">
    <source>
        <dbReference type="ARBA" id="ARBA00023125"/>
    </source>
</evidence>
<dbReference type="AlphaFoldDB" id="A0A381W5T5"/>
<dbReference type="EMBL" id="UINC01010801">
    <property type="protein sequence ID" value="SVA47920.1"/>
    <property type="molecule type" value="Genomic_DNA"/>
</dbReference>
<dbReference type="InterPro" id="IPR011711">
    <property type="entry name" value="GntR_C"/>
</dbReference>
<proteinExistence type="predicted"/>
<dbReference type="Pfam" id="PF07729">
    <property type="entry name" value="FCD"/>
    <property type="match status" value="1"/>
</dbReference>
<organism evidence="5">
    <name type="scientific">marine metagenome</name>
    <dbReference type="NCBI Taxonomy" id="408172"/>
    <lineage>
        <taxon>unclassified sequences</taxon>
        <taxon>metagenomes</taxon>
        <taxon>ecological metagenomes</taxon>
    </lineage>
</organism>
<name>A0A381W5T5_9ZZZZ</name>